<dbReference type="GO" id="GO:0005737">
    <property type="term" value="C:cytoplasm"/>
    <property type="evidence" value="ECO:0007669"/>
    <property type="project" value="TreeGrafter"/>
</dbReference>
<dbReference type="InterPro" id="IPR000387">
    <property type="entry name" value="Tyr_Pase_dom"/>
</dbReference>
<evidence type="ECO:0000259" key="5">
    <source>
        <dbReference type="PROSITE" id="PS50056"/>
    </source>
</evidence>
<dbReference type="SMART" id="SM00558">
    <property type="entry name" value="JmjC"/>
    <property type="match status" value="1"/>
</dbReference>
<organism evidence="7">
    <name type="scientific">Strongyloides stercoralis</name>
    <name type="common">Threadworm</name>
    <dbReference type="NCBI Taxonomy" id="6248"/>
    <lineage>
        <taxon>Eukaryota</taxon>
        <taxon>Metazoa</taxon>
        <taxon>Ecdysozoa</taxon>
        <taxon>Nematoda</taxon>
        <taxon>Chromadorea</taxon>
        <taxon>Rhabditida</taxon>
        <taxon>Tylenchina</taxon>
        <taxon>Panagrolaimomorpha</taxon>
        <taxon>Strongyloidoidea</taxon>
        <taxon>Strongyloididae</taxon>
        <taxon>Strongyloides</taxon>
    </lineage>
</organism>
<dbReference type="InterPro" id="IPR000242">
    <property type="entry name" value="PTP_cat"/>
</dbReference>
<comment type="similarity">
    <text evidence="1">Belongs to the JMJD6 family.</text>
</comment>
<dbReference type="WBParaSite" id="SSTP_0000459700.1">
    <property type="protein sequence ID" value="SSTP_0000459700.1"/>
    <property type="gene ID" value="SSTP_0000459700"/>
</dbReference>
<dbReference type="InterPro" id="IPR016130">
    <property type="entry name" value="Tyr_Pase_AS"/>
</dbReference>
<evidence type="ECO:0000256" key="3">
    <source>
        <dbReference type="ARBA" id="ARBA00082904"/>
    </source>
</evidence>
<dbReference type="Gene3D" id="3.90.190.10">
    <property type="entry name" value="Protein tyrosine phosphatase superfamily"/>
    <property type="match status" value="2"/>
</dbReference>
<dbReference type="InterPro" id="IPR050910">
    <property type="entry name" value="JMJD6_ArgDemeth/LysHydrox"/>
</dbReference>
<dbReference type="GO" id="GO:0004725">
    <property type="term" value="F:protein tyrosine phosphatase activity"/>
    <property type="evidence" value="ECO:0007669"/>
    <property type="project" value="InterPro"/>
</dbReference>
<dbReference type="PROSITE" id="PS00383">
    <property type="entry name" value="TYR_PHOSPHATASE_1"/>
    <property type="match status" value="1"/>
</dbReference>
<dbReference type="SMART" id="SM00194">
    <property type="entry name" value="PTPc"/>
    <property type="match status" value="1"/>
</dbReference>
<feature type="domain" description="Tyrosine-protein phosphatase" evidence="4">
    <location>
        <begin position="877"/>
        <end position="1113"/>
    </location>
</feature>
<proteinExistence type="inferred from homology"/>
<sequence>MERIKWTDEDTTLKLFHKYMVQNKPCLFESPFTKSWQARKLWIRDDGSLNIDYLLMKYGKFECPVIVNDDSSQCKMMSVEEFIREYVLKDKKGYLKDWHFQSLCDKNEIPQVYELFSIFKFDWINNERHTTTPDGNPFGDDYRFLYLGTKGTWTGFHCDVMGSFSWSANVVGKKVWYFVPIGNEKYFLKDGCKDIYINDIRERKDLWKESGVFEVVQNCGEVIFVPSGMWHQVHNMDLTLSLNHNFINASNIDLVFDLLNKRKLDVEKEIEDVISLNIYTKEEVNNIIEGILRSDLKINFKMFYQLIGKIRDDRLNYVLDCNYNNLDPMLCIDDVTKENVLKISKHFCSCNGGMCGNCYYFMMKLDLEITSNYLRNRGVRKVIFLCFLIFKYGMGNGLDKTTTMKALERNSTTTTMKPLERNNTTTTIMKALEKNITTTPASKVQSKVYPKLEINKSAPKLVDLKHYVLQQSKSARNVTINAKLTKLKNKIERFVLQRIVHIIFIKDLIETIKHKKYYPQIYKWKKKFEEGNFSEYGSVALDPIYVPIGSLSTAWSNETFGVEGVISSYFISFKDKVLVKKDKSRHKFDIFALKNPYISFRLNVSNYPKNCYDEFWEMIFNEDITAIFAILSSGESDADKTFSYYFPERSKKFNLILVEKEDTDEFLTEYYIFKYKVTYKSTVKEVTIYYVYHWKPWKIPYTDKCIIELYDIMRNLPENSNVLIHSEGNICTRVSSVIYFLSIYEELINNPSFDNPMAVIKKIREEIPGGYIGIGDYNIIMKGIYELLYLEEYITSKAAYERIDRKFDTYRCRRRQNKTKFEGKLIPFLEFACDLSYGRMLEIFYKSFNIRRYDAEALTKLCSRFYQVQKSPDHCLKNNYRDIPCQDEFTVDCANIGINENGIDGYVHANIVEYKIKNNEERKIIMMQTPQKDVCDDLIELIYCHDVPLVINLTTHNESLDQRFSSYVPSTKGGKLKMDEFIIEATNVEINKETGFKISFCNVSTKFLPPKNFIHVLINTYYNENFVTKEKVIVDVYSVFLKYQKPTKPTVIHCNDGITRTGILTLFIHILDTLGQSETFDILTHLYFIRSRRLNAVPSIYQLFFTIQCLYEYFKLQLCELNPSVYNRLNDILKEFSALQKS</sequence>
<feature type="domain" description="JmjC" evidence="6">
    <location>
        <begin position="110"/>
        <end position="263"/>
    </location>
</feature>
<dbReference type="GO" id="GO:0005634">
    <property type="term" value="C:nucleus"/>
    <property type="evidence" value="ECO:0007669"/>
    <property type="project" value="TreeGrafter"/>
</dbReference>
<reference evidence="7" key="1">
    <citation type="submission" date="2015-08" db="UniProtKB">
        <authorList>
            <consortium name="WormBaseParasite"/>
        </authorList>
    </citation>
    <scope>IDENTIFICATION</scope>
</reference>
<dbReference type="InterPro" id="IPR003595">
    <property type="entry name" value="Tyr_Pase_cat"/>
</dbReference>
<evidence type="ECO:0000259" key="6">
    <source>
        <dbReference type="PROSITE" id="PS51184"/>
    </source>
</evidence>
<dbReference type="InterPro" id="IPR029021">
    <property type="entry name" value="Prot-tyrosine_phosphatase-like"/>
</dbReference>
<dbReference type="PROSITE" id="PS51184">
    <property type="entry name" value="JMJC"/>
    <property type="match status" value="1"/>
</dbReference>
<evidence type="ECO:0000256" key="2">
    <source>
        <dbReference type="ARBA" id="ARBA00047762"/>
    </source>
</evidence>
<name>A0A0K0E513_STRER</name>
<dbReference type="GO" id="GO:0016706">
    <property type="term" value="F:2-oxoglutarate-dependent dioxygenase activity"/>
    <property type="evidence" value="ECO:0007669"/>
    <property type="project" value="TreeGrafter"/>
</dbReference>
<dbReference type="InterPro" id="IPR003347">
    <property type="entry name" value="JmjC_dom"/>
</dbReference>
<dbReference type="SUPFAM" id="SSF52799">
    <property type="entry name" value="(Phosphotyrosine protein) phosphatases II"/>
    <property type="match status" value="2"/>
</dbReference>
<dbReference type="PANTHER" id="PTHR12480">
    <property type="entry name" value="ARGININE DEMETHYLASE AND LYSYL-HYDROXYLASE JMJD"/>
    <property type="match status" value="1"/>
</dbReference>
<dbReference type="PANTHER" id="PTHR12480:SF6">
    <property type="entry name" value="2-OXOGLUTARATE AND IRON-DEPENDENT OXYGENASE JMJD4"/>
    <property type="match status" value="1"/>
</dbReference>
<dbReference type="Gene3D" id="2.60.120.650">
    <property type="entry name" value="Cupin"/>
    <property type="match status" value="1"/>
</dbReference>
<dbReference type="GO" id="GO:0045905">
    <property type="term" value="P:positive regulation of translational termination"/>
    <property type="evidence" value="ECO:0007669"/>
    <property type="project" value="TreeGrafter"/>
</dbReference>
<evidence type="ECO:0000259" key="4">
    <source>
        <dbReference type="PROSITE" id="PS50055"/>
    </source>
</evidence>
<dbReference type="PROSITE" id="PS50056">
    <property type="entry name" value="TYR_PHOSPHATASE_2"/>
    <property type="match status" value="1"/>
</dbReference>
<dbReference type="GO" id="GO:0043565">
    <property type="term" value="F:sequence-specific DNA binding"/>
    <property type="evidence" value="ECO:0007669"/>
    <property type="project" value="TreeGrafter"/>
</dbReference>
<comment type="catalytic activity">
    <reaction evidence="2">
        <text>L-lysyl-[protein] + 2-oxoglutarate + O2 = 4-hydroxy-L-lysyl-[protein] + succinate + CO2</text>
        <dbReference type="Rhea" id="RHEA:57156"/>
        <dbReference type="Rhea" id="RHEA-COMP:9752"/>
        <dbReference type="Rhea" id="RHEA-COMP:15084"/>
        <dbReference type="ChEBI" id="CHEBI:15379"/>
        <dbReference type="ChEBI" id="CHEBI:16526"/>
        <dbReference type="ChEBI" id="CHEBI:16810"/>
        <dbReference type="ChEBI" id="CHEBI:29969"/>
        <dbReference type="ChEBI" id="CHEBI:30031"/>
        <dbReference type="ChEBI" id="CHEBI:141495"/>
    </reaction>
</comment>
<dbReference type="AlphaFoldDB" id="A0A0K0E513"/>
<accession>A0A0K0E513</accession>
<dbReference type="SMART" id="SM00404">
    <property type="entry name" value="PTPc_motif"/>
    <property type="match status" value="1"/>
</dbReference>
<evidence type="ECO:0000313" key="7">
    <source>
        <dbReference type="WBParaSite" id="SSTP_0000459700.1"/>
    </source>
</evidence>
<dbReference type="Pfam" id="PF02373">
    <property type="entry name" value="JmjC"/>
    <property type="match status" value="1"/>
</dbReference>
<protein>
    <recommendedName>
        <fullName evidence="3">Jumonji domain-containing protein 4</fullName>
    </recommendedName>
</protein>
<evidence type="ECO:0000256" key="1">
    <source>
        <dbReference type="ARBA" id="ARBA00038068"/>
    </source>
</evidence>
<dbReference type="Pfam" id="PF00102">
    <property type="entry name" value="Y_phosphatase"/>
    <property type="match status" value="2"/>
</dbReference>
<dbReference type="SUPFAM" id="SSF51197">
    <property type="entry name" value="Clavaminate synthase-like"/>
    <property type="match status" value="1"/>
</dbReference>
<feature type="domain" description="Tyrosine specific protein phosphatases" evidence="5">
    <location>
        <begin position="1024"/>
        <end position="1104"/>
    </location>
</feature>
<dbReference type="PROSITE" id="PS50055">
    <property type="entry name" value="TYR_PHOSPHATASE_PTP"/>
    <property type="match status" value="2"/>
</dbReference>
<feature type="domain" description="Tyrosine-protein phosphatase" evidence="4">
    <location>
        <begin position="513"/>
        <end position="787"/>
    </location>
</feature>